<feature type="compositionally biased region" description="Low complexity" evidence="1">
    <location>
        <begin position="170"/>
        <end position="192"/>
    </location>
</feature>
<keyword evidence="2" id="KW-0472">Membrane</keyword>
<organism evidence="5">
    <name type="scientific">freshwater metagenome</name>
    <dbReference type="NCBI Taxonomy" id="449393"/>
    <lineage>
        <taxon>unclassified sequences</taxon>
        <taxon>metagenomes</taxon>
        <taxon>ecological metagenomes</taxon>
    </lineage>
</organism>
<dbReference type="AlphaFoldDB" id="A0A6J7DJ98"/>
<feature type="region of interest" description="Disordered" evidence="1">
    <location>
        <begin position="157"/>
        <end position="195"/>
    </location>
</feature>
<dbReference type="EMBL" id="CAFBLE010000006">
    <property type="protein sequence ID" value="CAB4868965.1"/>
    <property type="molecule type" value="Genomic_DNA"/>
</dbReference>
<accession>A0A6J7DJ98</accession>
<evidence type="ECO:0000256" key="1">
    <source>
        <dbReference type="SAM" id="MobiDB-lite"/>
    </source>
</evidence>
<feature type="compositionally biased region" description="Basic residues" evidence="1">
    <location>
        <begin position="65"/>
        <end position="83"/>
    </location>
</feature>
<dbReference type="InterPro" id="IPR036116">
    <property type="entry name" value="FN3_sf"/>
</dbReference>
<name>A0A6J7DJ98_9ZZZZ</name>
<dbReference type="EMBL" id="CAEZZC010000006">
    <property type="protein sequence ID" value="CAB4747243.1"/>
    <property type="molecule type" value="Genomic_DNA"/>
</dbReference>
<protein>
    <submittedName>
        <fullName evidence="5">Unannotated protein</fullName>
    </submittedName>
</protein>
<feature type="region of interest" description="Disordered" evidence="1">
    <location>
        <begin position="65"/>
        <end position="84"/>
    </location>
</feature>
<dbReference type="Gene3D" id="2.60.40.10">
    <property type="entry name" value="Immunoglobulins"/>
    <property type="match status" value="1"/>
</dbReference>
<reference evidence="5" key="1">
    <citation type="submission" date="2020-05" db="EMBL/GenBank/DDBJ databases">
        <authorList>
            <person name="Chiriac C."/>
            <person name="Salcher M."/>
            <person name="Ghai R."/>
            <person name="Kavagutti S V."/>
        </authorList>
    </citation>
    <scope>NUCLEOTIDE SEQUENCE</scope>
</reference>
<dbReference type="SUPFAM" id="SSF49265">
    <property type="entry name" value="Fibronectin type III"/>
    <property type="match status" value="1"/>
</dbReference>
<evidence type="ECO:0000313" key="3">
    <source>
        <dbReference type="EMBL" id="CAB4664067.1"/>
    </source>
</evidence>
<evidence type="ECO:0000313" key="4">
    <source>
        <dbReference type="EMBL" id="CAB4747243.1"/>
    </source>
</evidence>
<keyword evidence="2" id="KW-1133">Transmembrane helix</keyword>
<feature type="region of interest" description="Disordered" evidence="1">
    <location>
        <begin position="1"/>
        <end position="54"/>
    </location>
</feature>
<evidence type="ECO:0000256" key="2">
    <source>
        <dbReference type="SAM" id="Phobius"/>
    </source>
</evidence>
<evidence type="ECO:0000313" key="5">
    <source>
        <dbReference type="EMBL" id="CAB4868965.1"/>
    </source>
</evidence>
<dbReference type="EMBL" id="CAFBMV010000011">
    <property type="protein sequence ID" value="CAB4930895.1"/>
    <property type="molecule type" value="Genomic_DNA"/>
</dbReference>
<keyword evidence="2" id="KW-0812">Transmembrane</keyword>
<sequence length="296" mass="30649">MAVKKATAKKSAAKKPAKKAVTKKSPAKKTVAKKKVVKKAVAKKTAKRAVKKSAVKKSAVKKAVVKKSAVKKSAKKKVAKRSTRAVSAPVIPPVPLGGTTRTPAVSVSTLPAAPRVAAPAAPAKKEAPSRRVVYAVALGVILLVLIVWSKSKGGDDEGALPPMPTPTAIASADTTPTETATDMPTTVATPPTETLPTVTAHEAPVGIVAHYTATGATIYWNAPTAVEGVTGYKIETSISDGPWTELATVGADQFTYDVTKGESPSKNTWTSFRISTVYSDAIITPGKDFGLPGLFS</sequence>
<feature type="transmembrane region" description="Helical" evidence="2">
    <location>
        <begin position="132"/>
        <end position="149"/>
    </location>
</feature>
<dbReference type="InterPro" id="IPR013783">
    <property type="entry name" value="Ig-like_fold"/>
</dbReference>
<proteinExistence type="predicted"/>
<gene>
    <name evidence="3" type="ORF">UFOPK2289_00730</name>
    <name evidence="4" type="ORF">UFOPK2822_00578</name>
    <name evidence="5" type="ORF">UFOPK3346_00914</name>
    <name evidence="6" type="ORF">UFOPK3670_01278</name>
</gene>
<dbReference type="EMBL" id="CAEZWT010000016">
    <property type="protein sequence ID" value="CAB4664067.1"/>
    <property type="molecule type" value="Genomic_DNA"/>
</dbReference>
<evidence type="ECO:0000313" key="6">
    <source>
        <dbReference type="EMBL" id="CAB4930895.1"/>
    </source>
</evidence>